<dbReference type="PANTHER" id="PTHR47163">
    <property type="entry name" value="DDE_TNP_IS1595 DOMAIN-CONTAINING PROTEIN"/>
    <property type="match status" value="1"/>
</dbReference>
<keyword evidence="1" id="KW-1185">Reference proteome</keyword>
<dbReference type="InterPro" id="IPR053164">
    <property type="entry name" value="IS1016-like_transposase"/>
</dbReference>
<proteinExistence type="predicted"/>
<dbReference type="Proteomes" id="UP000887574">
    <property type="component" value="Unplaced"/>
</dbReference>
<dbReference type="PANTHER" id="PTHR47163:SF2">
    <property type="entry name" value="SI:DKEY-17M8.2"/>
    <property type="match status" value="1"/>
</dbReference>
<dbReference type="WBParaSite" id="jg26649">
    <property type="protein sequence ID" value="jg26649"/>
    <property type="gene ID" value="jg26649"/>
</dbReference>
<protein>
    <submittedName>
        <fullName evidence="2">Transposase</fullName>
    </submittedName>
</protein>
<reference evidence="2" key="1">
    <citation type="submission" date="2022-11" db="UniProtKB">
        <authorList>
            <consortium name="WormBaseParasite"/>
        </authorList>
    </citation>
    <scope>IDENTIFICATION</scope>
</reference>
<evidence type="ECO:0000313" key="2">
    <source>
        <dbReference type="WBParaSite" id="jg26649"/>
    </source>
</evidence>
<evidence type="ECO:0000313" key="1">
    <source>
        <dbReference type="Proteomes" id="UP000887574"/>
    </source>
</evidence>
<organism evidence="1 2">
    <name type="scientific">Ditylenchus dipsaci</name>
    <dbReference type="NCBI Taxonomy" id="166011"/>
    <lineage>
        <taxon>Eukaryota</taxon>
        <taxon>Metazoa</taxon>
        <taxon>Ecdysozoa</taxon>
        <taxon>Nematoda</taxon>
        <taxon>Chromadorea</taxon>
        <taxon>Rhabditida</taxon>
        <taxon>Tylenchina</taxon>
        <taxon>Tylenchomorpha</taxon>
        <taxon>Sphaerularioidea</taxon>
        <taxon>Anguinidae</taxon>
        <taxon>Anguininae</taxon>
        <taxon>Ditylenchus</taxon>
    </lineage>
</organism>
<accession>A0A915E6A3</accession>
<dbReference type="AlphaFoldDB" id="A0A915E6A3"/>
<name>A0A915E6A3_9BILA</name>
<sequence>MRSQLSNSFKIMESCNRNDMRNFHKMKLKFGQQVQWTCRTGNCKQKNPRIGLRVNNWLETTRLPVHKIILFIYCWCYKLTSCDFCERELEISREAVVDYNSFLRERLLAYDLGYTVEIDESVFSRRKNNAGRVLPQQWIFGGICRETREHCWNAYTQVGKEFEHFKINHSLNFIDPDDPTIHTQNVESMWRGPKNDNRKRMGTNRNFLESYMAEYMEIFVACRRRCFPSNAG</sequence>